<dbReference type="Pfam" id="PF07859">
    <property type="entry name" value="Abhydrolase_3"/>
    <property type="match status" value="1"/>
</dbReference>
<feature type="domain" description="Alpha/beta hydrolase fold-3" evidence="2">
    <location>
        <begin position="101"/>
        <end position="302"/>
    </location>
</feature>
<comment type="caution">
    <text evidence="3">The sequence shown here is derived from an EMBL/GenBank/DDBJ whole genome shotgun (WGS) entry which is preliminary data.</text>
</comment>
<name>A0ABP9MNY4_9MICO</name>
<evidence type="ECO:0000313" key="3">
    <source>
        <dbReference type="EMBL" id="GAA5098215.1"/>
    </source>
</evidence>
<organism evidence="3 4">
    <name type="scientific">Microbacterium yannicii</name>
    <dbReference type="NCBI Taxonomy" id="671622"/>
    <lineage>
        <taxon>Bacteria</taxon>
        <taxon>Bacillati</taxon>
        <taxon>Actinomycetota</taxon>
        <taxon>Actinomycetes</taxon>
        <taxon>Micrococcales</taxon>
        <taxon>Microbacteriaceae</taxon>
        <taxon>Microbacterium</taxon>
    </lineage>
</organism>
<dbReference type="EMBL" id="BAABKZ010000005">
    <property type="protein sequence ID" value="GAA5098215.1"/>
    <property type="molecule type" value="Genomic_DNA"/>
</dbReference>
<dbReference type="InterPro" id="IPR050300">
    <property type="entry name" value="GDXG_lipolytic_enzyme"/>
</dbReference>
<dbReference type="Proteomes" id="UP001501407">
    <property type="component" value="Unassembled WGS sequence"/>
</dbReference>
<evidence type="ECO:0000313" key="4">
    <source>
        <dbReference type="Proteomes" id="UP001501407"/>
    </source>
</evidence>
<dbReference type="InterPro" id="IPR013094">
    <property type="entry name" value="AB_hydrolase_3"/>
</dbReference>
<keyword evidence="4" id="KW-1185">Reference proteome</keyword>
<dbReference type="RefSeq" id="WP_252787421.1">
    <property type="nucleotide sequence ID" value="NZ_BAABKZ010000005.1"/>
</dbReference>
<dbReference type="PANTHER" id="PTHR48081">
    <property type="entry name" value="AB HYDROLASE SUPERFAMILY PROTEIN C4A8.06C"/>
    <property type="match status" value="1"/>
</dbReference>
<keyword evidence="1" id="KW-0378">Hydrolase</keyword>
<dbReference type="SUPFAM" id="SSF53474">
    <property type="entry name" value="alpha/beta-Hydrolases"/>
    <property type="match status" value="1"/>
</dbReference>
<proteinExistence type="predicted"/>
<dbReference type="InterPro" id="IPR029058">
    <property type="entry name" value="AB_hydrolase_fold"/>
</dbReference>
<dbReference type="Gene3D" id="3.40.50.1820">
    <property type="entry name" value="alpha/beta hydrolase"/>
    <property type="match status" value="1"/>
</dbReference>
<evidence type="ECO:0000259" key="2">
    <source>
        <dbReference type="Pfam" id="PF07859"/>
    </source>
</evidence>
<gene>
    <name evidence="3" type="ORF">GCM10025760_33180</name>
</gene>
<evidence type="ECO:0000256" key="1">
    <source>
        <dbReference type="ARBA" id="ARBA00022801"/>
    </source>
</evidence>
<dbReference type="PANTHER" id="PTHR48081:SF8">
    <property type="entry name" value="ALPHA_BETA HYDROLASE FOLD-3 DOMAIN-CONTAINING PROTEIN-RELATED"/>
    <property type="match status" value="1"/>
</dbReference>
<protein>
    <recommendedName>
        <fullName evidence="2">Alpha/beta hydrolase fold-3 domain-containing protein</fullName>
    </recommendedName>
</protein>
<accession>A0ABP9MNY4</accession>
<reference evidence="4" key="1">
    <citation type="journal article" date="2019" name="Int. J. Syst. Evol. Microbiol.">
        <title>The Global Catalogue of Microorganisms (GCM) 10K type strain sequencing project: providing services to taxonomists for standard genome sequencing and annotation.</title>
        <authorList>
            <consortium name="The Broad Institute Genomics Platform"/>
            <consortium name="The Broad Institute Genome Sequencing Center for Infectious Disease"/>
            <person name="Wu L."/>
            <person name="Ma J."/>
        </authorList>
    </citation>
    <scope>NUCLEOTIDE SEQUENCE [LARGE SCALE GENOMIC DNA]</scope>
    <source>
        <strain evidence="4">JCM 18959</strain>
    </source>
</reference>
<sequence length="337" mass="35653">MDVVIAPHAAGSTMNDHGTTSGQMTSEAFRALSIDDKLDWLAEHGEPADPRSDTDTRSLIRRFPHLADVVLSDVTIPRLAGRTLAARAYVDPTAEPSGAGLVWAHGGAFLGGHLDMPEANWVSLELAASGVPVLSIDYTKCLRGVHYPVPSDDVMSAWEYAVREAETLLGVDAHSLYVGGASAGATLAASAVRRGSARPGMEPAGLVLVYPALHPNSFQPTQSLETVDDRTLEISINYAGSRAALKNPDAFPGLGDGTGFPDTLIVACEFDAMRPSAEEFHATLLAAGVNSHYRLELDSDHGHIDEPTHPGAVRTIAAIKDWIAGRLRLTTLGPTAP</sequence>